<evidence type="ECO:0000256" key="1">
    <source>
        <dbReference type="SAM" id="MobiDB-lite"/>
    </source>
</evidence>
<sequence length="189" mass="21618">MSTDKSTALTTTPAIRPKHRHDGWTVERQTTFLRELAASHSVRKAAKAAGMSRQSAYGLRARLKGEPFDLAWNAALRCRFDALAEAAMDRALNGVEVPHFYKGELVHISRRYDERLTVALLAMQERFRGPQHYSSHPAAMFEPQEFGPLLERVESGPETWQDEIYARLEDNLPEVDEDEDEDFEDWEAD</sequence>
<dbReference type="RefSeq" id="WP_221430246.1">
    <property type="nucleotide sequence ID" value="NZ_CP081294.1"/>
</dbReference>
<protein>
    <recommendedName>
        <fullName evidence="4">LysR family transcriptional regulator</fullName>
    </recommendedName>
</protein>
<reference evidence="2 3" key="1">
    <citation type="submission" date="2021-08" db="EMBL/GenBank/DDBJ databases">
        <title>Comparative Genomics Analysis of the Genus Qipengyuania Reveals Extensive Genetic Diversity and Metabolic Versatility, Including the Description of Fifteen Novel Species.</title>
        <authorList>
            <person name="Liu Y."/>
        </authorList>
    </citation>
    <scope>NUCLEOTIDE SEQUENCE [LARGE SCALE GENOMIC DNA]</scope>
    <source>
        <strain evidence="2 3">1NDH1</strain>
    </source>
</reference>
<keyword evidence="3" id="KW-1185">Reference proteome</keyword>
<accession>A0ABX9A0D4</accession>
<dbReference type="EMBL" id="CP081294">
    <property type="protein sequence ID" value="QZD94501.1"/>
    <property type="molecule type" value="Genomic_DNA"/>
</dbReference>
<evidence type="ECO:0000313" key="3">
    <source>
        <dbReference type="Proteomes" id="UP000824321"/>
    </source>
</evidence>
<evidence type="ECO:0008006" key="4">
    <source>
        <dbReference type="Google" id="ProtNLM"/>
    </source>
</evidence>
<dbReference type="Proteomes" id="UP000824321">
    <property type="component" value="Chromosome"/>
</dbReference>
<name>A0ABX9A0D4_9SPHN</name>
<feature type="compositionally biased region" description="Acidic residues" evidence="1">
    <location>
        <begin position="171"/>
        <end position="189"/>
    </location>
</feature>
<evidence type="ECO:0000313" key="2">
    <source>
        <dbReference type="EMBL" id="QZD94501.1"/>
    </source>
</evidence>
<gene>
    <name evidence="2" type="ORF">K3136_10395</name>
</gene>
<feature type="region of interest" description="Disordered" evidence="1">
    <location>
        <begin position="168"/>
        <end position="189"/>
    </location>
</feature>
<proteinExistence type="predicted"/>
<organism evidence="2 3">
    <name type="scientific">Qipengyuania gelatinilytica</name>
    <dbReference type="NCBI Taxonomy" id="2867231"/>
    <lineage>
        <taxon>Bacteria</taxon>
        <taxon>Pseudomonadati</taxon>
        <taxon>Pseudomonadota</taxon>
        <taxon>Alphaproteobacteria</taxon>
        <taxon>Sphingomonadales</taxon>
        <taxon>Erythrobacteraceae</taxon>
        <taxon>Qipengyuania</taxon>
    </lineage>
</organism>